<dbReference type="EMBL" id="CABWKE010000033">
    <property type="protein sequence ID" value="VWQ29156.1"/>
    <property type="molecule type" value="Genomic_DNA"/>
</dbReference>
<dbReference type="RefSeq" id="WP_174774378.1">
    <property type="nucleotide sequence ID" value="NZ_CABWKE010000033.1"/>
</dbReference>
<dbReference type="Proteomes" id="UP000494179">
    <property type="component" value="Unassembled WGS sequence"/>
</dbReference>
<evidence type="ECO:0000313" key="3">
    <source>
        <dbReference type="Proteomes" id="UP000494179"/>
    </source>
</evidence>
<name>A0A8U0LAM0_BIFLI</name>
<organism evidence="1 4">
    <name type="scientific">Bifidobacterium longum subsp. infantis</name>
    <dbReference type="NCBI Taxonomy" id="1682"/>
    <lineage>
        <taxon>Bacteria</taxon>
        <taxon>Bacillati</taxon>
        <taxon>Actinomycetota</taxon>
        <taxon>Actinomycetes</taxon>
        <taxon>Bifidobacteriales</taxon>
        <taxon>Bifidobacteriaceae</taxon>
        <taxon>Bifidobacterium</taxon>
    </lineage>
</organism>
<dbReference type="AlphaFoldDB" id="A0A8U0LAM0"/>
<dbReference type="EMBL" id="CABWKI010000002">
    <property type="protein sequence ID" value="VWQ33797.1"/>
    <property type="molecule type" value="Genomic_DNA"/>
</dbReference>
<proteinExistence type="predicted"/>
<accession>A0A8U0LAM0</accession>
<gene>
    <name evidence="2" type="ORF">BIFLH664_00564</name>
    <name evidence="1" type="ORF">BIFLH665_02270</name>
</gene>
<evidence type="ECO:0000313" key="4">
    <source>
        <dbReference type="Proteomes" id="UP000494270"/>
    </source>
</evidence>
<comment type="caution">
    <text evidence="1">The sequence shown here is derived from an EMBL/GenBank/DDBJ whole genome shotgun (WGS) entry which is preliminary data.</text>
</comment>
<reference evidence="3 4" key="1">
    <citation type="submission" date="2019-10" db="EMBL/GenBank/DDBJ databases">
        <authorList>
            <consortium name="Melissa Lawson"/>
            <person name="O'neill I."/>
        </authorList>
    </citation>
    <scope>NUCLEOTIDE SEQUENCE [LARGE SCALE GENOMIC DNA]</scope>
    <source>
        <strain evidence="2">LH_664</strain>
        <strain evidence="1">LH_665</strain>
    </source>
</reference>
<sequence length="189" mass="20699">MTYLRNLMYPRMMLGTPTNSTVSMIPGTPTNSTVSMIRGNQKGVTITAQEGRQDCFTQMWFNTPRDTSLVFQTDIWNVVGDQSTVRNGYVLIAELDPWKTLCSAASAGRTSLKFTPTRDFIIRLACPDSGSANFTLPLLMTEAEWNELRALGEGYFDGDLMPLANGGGGGCKNPHPVHAVHPDHWGLAA</sequence>
<evidence type="ECO:0000313" key="2">
    <source>
        <dbReference type="EMBL" id="VWQ33797.1"/>
    </source>
</evidence>
<evidence type="ECO:0000313" key="1">
    <source>
        <dbReference type="EMBL" id="VWQ29156.1"/>
    </source>
</evidence>
<protein>
    <submittedName>
        <fullName evidence="1">Uncharacterized protein</fullName>
    </submittedName>
</protein>
<dbReference type="Proteomes" id="UP000494270">
    <property type="component" value="Unassembled WGS sequence"/>
</dbReference>